<dbReference type="PROSITE" id="PS50297">
    <property type="entry name" value="ANK_REP_REGION"/>
    <property type="match status" value="7"/>
</dbReference>
<dbReference type="InterPro" id="IPR036770">
    <property type="entry name" value="Ankyrin_rpt-contain_sf"/>
</dbReference>
<feature type="non-terminal residue" evidence="3">
    <location>
        <position position="357"/>
    </location>
</feature>
<dbReference type="Gene3D" id="1.25.40.20">
    <property type="entry name" value="Ankyrin repeat-containing domain"/>
    <property type="match status" value="3"/>
</dbReference>
<accession>A0A382P900</accession>
<dbReference type="Pfam" id="PF00023">
    <property type="entry name" value="Ank"/>
    <property type="match status" value="1"/>
</dbReference>
<dbReference type="PRINTS" id="PR01415">
    <property type="entry name" value="ANKYRIN"/>
</dbReference>
<dbReference type="Pfam" id="PF12796">
    <property type="entry name" value="Ank_2"/>
    <property type="match status" value="2"/>
</dbReference>
<dbReference type="PANTHER" id="PTHR24171">
    <property type="entry name" value="ANKYRIN REPEAT DOMAIN-CONTAINING PROTEIN 39-RELATED"/>
    <property type="match status" value="1"/>
</dbReference>
<evidence type="ECO:0000313" key="3">
    <source>
        <dbReference type="EMBL" id="SVC69894.1"/>
    </source>
</evidence>
<reference evidence="3" key="1">
    <citation type="submission" date="2018-05" db="EMBL/GenBank/DDBJ databases">
        <authorList>
            <person name="Lanie J.A."/>
            <person name="Ng W.-L."/>
            <person name="Kazmierczak K.M."/>
            <person name="Andrzejewski T.M."/>
            <person name="Davidsen T.M."/>
            <person name="Wayne K.J."/>
            <person name="Tettelin H."/>
            <person name="Glass J.I."/>
            <person name="Rusch D."/>
            <person name="Podicherti R."/>
            <person name="Tsui H.-C.T."/>
            <person name="Winkler M.E."/>
        </authorList>
    </citation>
    <scope>NUCLEOTIDE SEQUENCE</scope>
</reference>
<evidence type="ECO:0000256" key="1">
    <source>
        <dbReference type="ARBA" id="ARBA00022737"/>
    </source>
</evidence>
<dbReference type="PROSITE" id="PS50088">
    <property type="entry name" value="ANK_REPEAT"/>
    <property type="match status" value="7"/>
</dbReference>
<proteinExistence type="predicted"/>
<keyword evidence="1" id="KW-0677">Repeat</keyword>
<dbReference type="AlphaFoldDB" id="A0A382P900"/>
<dbReference type="SUPFAM" id="SSF48403">
    <property type="entry name" value="Ankyrin repeat"/>
    <property type="match status" value="1"/>
</dbReference>
<sequence>ATALHWAVYGENSDMAASLIEAGADVNAVNRLGASALYVAAKSGQGDLIVQLLTAGADPNLALDMNETPIMTASRSGTVKGVRRLIDAGADVNARESSRNQTALMWAAAQGHVEVARALIEAGANLESRSKVRPMLMFVDATNGGAFDQGVMENLGGYSALLFASTQGHIEMARLLLHLGADADGLAGNGTSPLVVATHSGHGELARLLLEQGADANAMEAGYSALHAAILRGDLDTVNALLVYGANPNERLLKPNPVQRASEDWVLKTPLVGATPYWIAASFREAEIMRALTDGGADPLLTNEEQWSLPRNREDRDSYTPRVIGGFETTVQAAIKGDSTRGRYYVQANPDPAGEEQ</sequence>
<keyword evidence="2" id="KW-0040">ANK repeat</keyword>
<evidence type="ECO:0000256" key="2">
    <source>
        <dbReference type="ARBA" id="ARBA00023043"/>
    </source>
</evidence>
<dbReference type="SMART" id="SM00248">
    <property type="entry name" value="ANK"/>
    <property type="match status" value="8"/>
</dbReference>
<gene>
    <name evidence="3" type="ORF">METZ01_LOCUS322748</name>
</gene>
<protein>
    <submittedName>
        <fullName evidence="3">Uncharacterized protein</fullName>
    </submittedName>
</protein>
<organism evidence="3">
    <name type="scientific">marine metagenome</name>
    <dbReference type="NCBI Taxonomy" id="408172"/>
    <lineage>
        <taxon>unclassified sequences</taxon>
        <taxon>metagenomes</taxon>
        <taxon>ecological metagenomes</taxon>
    </lineage>
</organism>
<feature type="non-terminal residue" evidence="3">
    <location>
        <position position="1"/>
    </location>
</feature>
<name>A0A382P900_9ZZZZ</name>
<dbReference type="InterPro" id="IPR002110">
    <property type="entry name" value="Ankyrin_rpt"/>
</dbReference>
<dbReference type="EMBL" id="UINC01105733">
    <property type="protein sequence ID" value="SVC69894.1"/>
    <property type="molecule type" value="Genomic_DNA"/>
</dbReference>